<evidence type="ECO:0000256" key="1">
    <source>
        <dbReference type="ARBA" id="ARBA00008779"/>
    </source>
</evidence>
<comment type="similarity">
    <text evidence="1">Belongs to the sulfatase family.</text>
</comment>
<protein>
    <submittedName>
        <fullName evidence="4">Sulfatase</fullName>
    </submittedName>
</protein>
<dbReference type="InterPro" id="IPR050738">
    <property type="entry name" value="Sulfatase"/>
</dbReference>
<evidence type="ECO:0000313" key="5">
    <source>
        <dbReference type="Proteomes" id="UP000613840"/>
    </source>
</evidence>
<organism evidence="4 5">
    <name type="scientific">Microlunatus endophyticus</name>
    <dbReference type="NCBI Taxonomy" id="1716077"/>
    <lineage>
        <taxon>Bacteria</taxon>
        <taxon>Bacillati</taxon>
        <taxon>Actinomycetota</taxon>
        <taxon>Actinomycetes</taxon>
        <taxon>Propionibacteriales</taxon>
        <taxon>Propionibacteriaceae</taxon>
        <taxon>Microlunatus</taxon>
    </lineage>
</organism>
<dbReference type="Gene3D" id="3.40.720.10">
    <property type="entry name" value="Alkaline Phosphatase, subunit A"/>
    <property type="match status" value="1"/>
</dbReference>
<gene>
    <name evidence="4" type="ORF">GCM10011575_30790</name>
</gene>
<accession>A0A917SCF5</accession>
<dbReference type="SUPFAM" id="SSF53649">
    <property type="entry name" value="Alkaline phosphatase-like"/>
    <property type="match status" value="1"/>
</dbReference>
<keyword evidence="5" id="KW-1185">Reference proteome</keyword>
<evidence type="ECO:0000256" key="2">
    <source>
        <dbReference type="SAM" id="MobiDB-lite"/>
    </source>
</evidence>
<reference evidence="4" key="1">
    <citation type="journal article" date="2014" name="Int. J. Syst. Evol. Microbiol.">
        <title>Complete genome sequence of Corynebacterium casei LMG S-19264T (=DSM 44701T), isolated from a smear-ripened cheese.</title>
        <authorList>
            <consortium name="US DOE Joint Genome Institute (JGI-PGF)"/>
            <person name="Walter F."/>
            <person name="Albersmeier A."/>
            <person name="Kalinowski J."/>
            <person name="Ruckert C."/>
        </authorList>
    </citation>
    <scope>NUCLEOTIDE SEQUENCE</scope>
    <source>
        <strain evidence="4">CGMCC 4.7306</strain>
    </source>
</reference>
<dbReference type="PANTHER" id="PTHR42693:SF33">
    <property type="entry name" value="ARYLSULFATASE"/>
    <property type="match status" value="1"/>
</dbReference>
<evidence type="ECO:0000259" key="3">
    <source>
        <dbReference type="Pfam" id="PF00884"/>
    </source>
</evidence>
<dbReference type="EMBL" id="BMMZ01000007">
    <property type="protein sequence ID" value="GGL70088.1"/>
    <property type="molecule type" value="Genomic_DNA"/>
</dbReference>
<dbReference type="GO" id="GO:0004065">
    <property type="term" value="F:arylsulfatase activity"/>
    <property type="evidence" value="ECO:0007669"/>
    <property type="project" value="TreeGrafter"/>
</dbReference>
<dbReference type="InterPro" id="IPR000917">
    <property type="entry name" value="Sulfatase_N"/>
</dbReference>
<name>A0A917SCF5_9ACTN</name>
<sequence length="506" mass="55903">MINYPPHVGMSRTAPAGDRSGSTPRPNILLICTDQQRFDALGASGNPEISTPNLDRLAGQSATFTHCYVQSSVCAPSRASLMSGQYVHNHGLWANGVGLPAGTRLLPEVVSAVGYDCGLVGKWHLDACFGPRTEPQPEGIRVWRWSHAPYWGSSENAYHRWLAAAYPDIYDRLRAGRHATRTAGVAGDSFDVLPTEAHYSHWVGNEAISFLRSDRLTDRPFFFIANFFDPHHSFGAPKEYIDRYRADELSRPRTVPGELATKPPIMAEASRESYAGHAPGYVSYSGDDLQNIKANYYAMVSLVDDEVGRILDALDATGLAGNTVVIFTSDHGEMLGDHQLMLKGPFMYDCALRVPLLIRWPGVIPAGRRIDELVEWIDLTSTILEISGASLPRSQGASLLPLAKGDTNDHRGWVLSEYRNSGHPYDPAVHVTMLRAGDSKIIWHHGPPSSGRERTGELYDLSEDPHELSNLWGDPNHAQLQRDLTALLLDTLVATEDRSQPRKAHW</sequence>
<dbReference type="PANTHER" id="PTHR42693">
    <property type="entry name" value="ARYLSULFATASE FAMILY MEMBER"/>
    <property type="match status" value="1"/>
</dbReference>
<reference evidence="4" key="2">
    <citation type="submission" date="2020-09" db="EMBL/GenBank/DDBJ databases">
        <authorList>
            <person name="Sun Q."/>
            <person name="Zhou Y."/>
        </authorList>
    </citation>
    <scope>NUCLEOTIDE SEQUENCE</scope>
    <source>
        <strain evidence="4">CGMCC 4.7306</strain>
    </source>
</reference>
<dbReference type="Pfam" id="PF00884">
    <property type="entry name" value="Sulfatase"/>
    <property type="match status" value="1"/>
</dbReference>
<feature type="region of interest" description="Disordered" evidence="2">
    <location>
        <begin position="1"/>
        <end position="23"/>
    </location>
</feature>
<evidence type="ECO:0000313" key="4">
    <source>
        <dbReference type="EMBL" id="GGL70088.1"/>
    </source>
</evidence>
<dbReference type="Proteomes" id="UP000613840">
    <property type="component" value="Unassembled WGS sequence"/>
</dbReference>
<feature type="domain" description="Sulfatase N-terminal" evidence="3">
    <location>
        <begin position="26"/>
        <end position="388"/>
    </location>
</feature>
<comment type="caution">
    <text evidence="4">The sequence shown here is derived from an EMBL/GenBank/DDBJ whole genome shotgun (WGS) entry which is preliminary data.</text>
</comment>
<dbReference type="RefSeq" id="WP_229670152.1">
    <property type="nucleotide sequence ID" value="NZ_BMMZ01000007.1"/>
</dbReference>
<proteinExistence type="inferred from homology"/>
<dbReference type="AlphaFoldDB" id="A0A917SCF5"/>
<dbReference type="InterPro" id="IPR017850">
    <property type="entry name" value="Alkaline_phosphatase_core_sf"/>
</dbReference>